<comment type="caution">
    <text evidence="2">The sequence shown here is derived from an EMBL/GenBank/DDBJ whole genome shotgun (WGS) entry which is preliminary data.</text>
</comment>
<dbReference type="OrthoDB" id="8476759at2"/>
<evidence type="ECO:0000259" key="1">
    <source>
        <dbReference type="Pfam" id="PF12146"/>
    </source>
</evidence>
<proteinExistence type="predicted"/>
<protein>
    <submittedName>
        <fullName evidence="2">Alpha-beta hydrolase superfamily lysophospholipase</fullName>
    </submittedName>
</protein>
<dbReference type="InterPro" id="IPR029058">
    <property type="entry name" value="AB_hydrolase_fold"/>
</dbReference>
<dbReference type="Proteomes" id="UP000247772">
    <property type="component" value="Unassembled WGS sequence"/>
</dbReference>
<evidence type="ECO:0000313" key="2">
    <source>
        <dbReference type="EMBL" id="PYE24368.1"/>
    </source>
</evidence>
<name>A0A2V4TSY4_9BURK</name>
<evidence type="ECO:0000313" key="3">
    <source>
        <dbReference type="Proteomes" id="UP000247772"/>
    </source>
</evidence>
<dbReference type="SUPFAM" id="SSF53474">
    <property type="entry name" value="alpha/beta-Hydrolases"/>
    <property type="match status" value="1"/>
</dbReference>
<dbReference type="Gene3D" id="3.40.50.1820">
    <property type="entry name" value="alpha/beta hydrolase"/>
    <property type="match status" value="1"/>
</dbReference>
<organism evidence="2 3">
    <name type="scientific">Paraburkholderia silvatlantica</name>
    <dbReference type="NCBI Taxonomy" id="321895"/>
    <lineage>
        <taxon>Bacteria</taxon>
        <taxon>Pseudomonadati</taxon>
        <taxon>Pseudomonadota</taxon>
        <taxon>Betaproteobacteria</taxon>
        <taxon>Burkholderiales</taxon>
        <taxon>Burkholderiaceae</taxon>
        <taxon>Paraburkholderia</taxon>
    </lineage>
</organism>
<dbReference type="EMBL" id="QJSQ01000006">
    <property type="protein sequence ID" value="PYE24368.1"/>
    <property type="molecule type" value="Genomic_DNA"/>
</dbReference>
<dbReference type="PANTHER" id="PTHR11614">
    <property type="entry name" value="PHOSPHOLIPASE-RELATED"/>
    <property type="match status" value="1"/>
</dbReference>
<dbReference type="GO" id="GO:0016787">
    <property type="term" value="F:hydrolase activity"/>
    <property type="evidence" value="ECO:0007669"/>
    <property type="project" value="UniProtKB-KW"/>
</dbReference>
<keyword evidence="2" id="KW-0378">Hydrolase</keyword>
<dbReference type="Pfam" id="PF12146">
    <property type="entry name" value="Hydrolase_4"/>
    <property type="match status" value="1"/>
</dbReference>
<feature type="domain" description="Serine aminopeptidase S33" evidence="1">
    <location>
        <begin position="122"/>
        <end position="346"/>
    </location>
</feature>
<sequence length="490" mass="54287">MANFLTRAWILRWIKRFVLFVLIAFVCIAGVRFYDAQRKAPLSLWHTYVPEDMHAHEIDHATWEEYIANENRLFDSVKKNVTDKLPAEERVPANRYFSGSPIYPGHFRTDWNRSYTLMPQGPPRGVAVMLHGLTDSPYSLRHIAQRYQQDGFAVVAVRLPGHGTVPSGLTEVTAEDWEAATRLAVREARRLVPAPAPLHIVGFSNGGALALQYSLEALDDPSLPKADRLILLSPMIGITRFARFAGLAALPAILPAFAKAAWLDIVPEFNPFKYNSFPVNGARQSWRVTRKIQQEVADAARNGKLAALPPTLTFQSVLDFTVSTSAIVSSLYAQLPANDSELVLFDINRTAQWSPLLRASMRDALRRIAPVPPLRYRLTVLTNASATSPQVVEQSTAPNGTTAKVEPTGLDYPLDVYSLSHVALPFPVTDSLYGRNPDPDDDLGIHLGAQSVRGETGALIVGAGLLTRLSWNPFYDYIVERIDYLASHGP</sequence>
<accession>A0A2V4TSY4</accession>
<dbReference type="AlphaFoldDB" id="A0A2V4TSY4"/>
<reference evidence="2 3" key="1">
    <citation type="submission" date="2018-06" db="EMBL/GenBank/DDBJ databases">
        <title>Genomic Encyclopedia of Type Strains, Phase IV (KMG-V): Genome sequencing to study the core and pangenomes of soil and plant-associated prokaryotes.</title>
        <authorList>
            <person name="Whitman W."/>
        </authorList>
    </citation>
    <scope>NUCLEOTIDE SEQUENCE [LARGE SCALE GENOMIC DNA]</scope>
    <source>
        <strain evidence="2 3">SRCL-318</strain>
    </source>
</reference>
<dbReference type="InterPro" id="IPR022742">
    <property type="entry name" value="Hydrolase_4"/>
</dbReference>
<dbReference type="InterPro" id="IPR051044">
    <property type="entry name" value="MAG_DAG_Lipase"/>
</dbReference>
<gene>
    <name evidence="2" type="ORF">C7410_106198</name>
</gene>